<feature type="signal peptide" evidence="1">
    <location>
        <begin position="1"/>
        <end position="24"/>
    </location>
</feature>
<evidence type="ECO:0000313" key="4">
    <source>
        <dbReference type="Proteomes" id="UP000324575"/>
    </source>
</evidence>
<feature type="chain" id="PRO_5024306765" description="Putative carbohydrate metabolism domain-containing protein" evidence="1">
    <location>
        <begin position="25"/>
        <end position="375"/>
    </location>
</feature>
<dbReference type="Proteomes" id="UP000324575">
    <property type="component" value="Unassembled WGS sequence"/>
</dbReference>
<dbReference type="Gene3D" id="2.60.120.890">
    <property type="entry name" value="BT2081, beta-jelly-roll domain"/>
    <property type="match status" value="1"/>
</dbReference>
<dbReference type="InterPro" id="IPR025112">
    <property type="entry name" value="PCMD"/>
</dbReference>
<gene>
    <name evidence="3" type="ORF">EZS26_002587</name>
</gene>
<evidence type="ECO:0000259" key="2">
    <source>
        <dbReference type="Pfam" id="PF13201"/>
    </source>
</evidence>
<organism evidence="3 4">
    <name type="scientific">Candidatus Ordinivivax streblomastigis</name>
    <dbReference type="NCBI Taxonomy" id="2540710"/>
    <lineage>
        <taxon>Bacteria</taxon>
        <taxon>Pseudomonadati</taxon>
        <taxon>Bacteroidota</taxon>
        <taxon>Bacteroidia</taxon>
        <taxon>Bacteroidales</taxon>
        <taxon>Candidatus Ordinivivax</taxon>
    </lineage>
</organism>
<reference evidence="3 4" key="1">
    <citation type="submission" date="2019-03" db="EMBL/GenBank/DDBJ databases">
        <title>Single cell metagenomics reveals metabolic interactions within the superorganism composed of flagellate Streblomastix strix and complex community of Bacteroidetes bacteria on its surface.</title>
        <authorList>
            <person name="Treitli S.C."/>
            <person name="Kolisko M."/>
            <person name="Husnik F."/>
            <person name="Keeling P."/>
            <person name="Hampl V."/>
        </authorList>
    </citation>
    <scope>NUCLEOTIDE SEQUENCE [LARGE SCALE GENOMIC DNA]</scope>
    <source>
        <strain evidence="3">St1</strain>
    </source>
</reference>
<keyword evidence="1" id="KW-0732">Signal</keyword>
<dbReference type="PROSITE" id="PS51257">
    <property type="entry name" value="PROKAR_LIPOPROTEIN"/>
    <property type="match status" value="1"/>
</dbReference>
<comment type="caution">
    <text evidence="3">The sequence shown here is derived from an EMBL/GenBank/DDBJ whole genome shotgun (WGS) entry which is preliminary data.</text>
</comment>
<protein>
    <recommendedName>
        <fullName evidence="2">Putative carbohydrate metabolism domain-containing protein</fullName>
    </recommendedName>
</protein>
<name>A0A5M8NXJ9_9BACT</name>
<accession>A0A5M8NXJ9</accession>
<feature type="domain" description="Putative carbohydrate metabolism" evidence="2">
    <location>
        <begin position="121"/>
        <end position="367"/>
    </location>
</feature>
<evidence type="ECO:0000256" key="1">
    <source>
        <dbReference type="SAM" id="SignalP"/>
    </source>
</evidence>
<sequence length="375" mass="41754">MNKKNCLILLIFLSILMMSCIQEAPLNPEADILIFSYPQQEMRHVSEIYNDQIVVYPNAGVDINKLAYTITVTSGATNKAIPKATVNDTVFYIQVTSEDKQHSKTYSIIQVGDTFPPVFTFDQWTRYSANFLYENPKDKGFQWFTSNNGAATAFSNKIRPADEYPVRQVSGRGGTGSAVAMVTMQGPGRVLGIKYIPCLAGSTYLGGFNLLNGLSDPLSSTLFGLPFNNGKPEKLTGYYQYTEGKGPYISVKSTHESLIEPDRKDSCNIYAILFESDANVPFLNGNTIASSPNIVARAQISSAEQCPTSGTDFHRFEAAFVYRKPFEWNKLRNNQYKITIVFSSAVRGDYYEGRIGNTLTVDDVEVIYQQATDME</sequence>
<dbReference type="AlphaFoldDB" id="A0A5M8NXJ9"/>
<dbReference type="Gene3D" id="2.60.40.2340">
    <property type="match status" value="1"/>
</dbReference>
<dbReference type="InterPro" id="IPR038653">
    <property type="entry name" value="Put_CMD_sf"/>
</dbReference>
<evidence type="ECO:0000313" key="3">
    <source>
        <dbReference type="EMBL" id="KAA6301278.1"/>
    </source>
</evidence>
<proteinExistence type="predicted"/>
<dbReference type="EMBL" id="SNRX01000022">
    <property type="protein sequence ID" value="KAA6301278.1"/>
    <property type="molecule type" value="Genomic_DNA"/>
</dbReference>
<dbReference type="Pfam" id="PF13201">
    <property type="entry name" value="PCMD"/>
    <property type="match status" value="1"/>
</dbReference>